<dbReference type="EMBL" id="JAYEET010000006">
    <property type="protein sequence ID" value="MEA1604730.1"/>
    <property type="molecule type" value="Genomic_DNA"/>
</dbReference>
<keyword evidence="2" id="KW-1185">Reference proteome</keyword>
<evidence type="ECO:0000313" key="1">
    <source>
        <dbReference type="EMBL" id="MEA1604730.1"/>
    </source>
</evidence>
<accession>A0ABU5P549</accession>
<protein>
    <submittedName>
        <fullName evidence="1">Uncharacterized protein</fullName>
    </submittedName>
</protein>
<name>A0ABU5P549_9PSED</name>
<organism evidence="1 2">
    <name type="scientific">Pseudomonas spirodelae</name>
    <dbReference type="NCBI Taxonomy" id="3101751"/>
    <lineage>
        <taxon>Bacteria</taxon>
        <taxon>Pseudomonadati</taxon>
        <taxon>Pseudomonadota</taxon>
        <taxon>Gammaproteobacteria</taxon>
        <taxon>Pseudomonadales</taxon>
        <taxon>Pseudomonadaceae</taxon>
        <taxon>Pseudomonas</taxon>
    </lineage>
</organism>
<proteinExistence type="predicted"/>
<gene>
    <name evidence="1" type="ORF">SOP97_02720</name>
</gene>
<dbReference type="RefSeq" id="WP_322948155.1">
    <property type="nucleotide sequence ID" value="NZ_JAYEET010000006.1"/>
</dbReference>
<sequence length="56" mass="6688">MQEQRYLPALRAHIDYLLREGWVIVKRDPLKLQIRDETFVVLHGMLISEDSLWHSA</sequence>
<reference evidence="1 2" key="1">
    <citation type="submission" date="2023-12" db="EMBL/GenBank/DDBJ databases">
        <title>Pseudomonas sp. T5W1.</title>
        <authorList>
            <person name="Maltman C."/>
        </authorList>
    </citation>
    <scope>NUCLEOTIDE SEQUENCE [LARGE SCALE GENOMIC DNA]</scope>
    <source>
        <strain evidence="1 2">T5W1</strain>
    </source>
</reference>
<evidence type="ECO:0000313" key="2">
    <source>
        <dbReference type="Proteomes" id="UP001292571"/>
    </source>
</evidence>
<dbReference type="Proteomes" id="UP001292571">
    <property type="component" value="Unassembled WGS sequence"/>
</dbReference>
<comment type="caution">
    <text evidence="1">The sequence shown here is derived from an EMBL/GenBank/DDBJ whole genome shotgun (WGS) entry which is preliminary data.</text>
</comment>